<reference evidence="2" key="2">
    <citation type="submission" date="2015-01" db="EMBL/GenBank/DDBJ databases">
        <title>Evolutionary Origins and Diversification of the Mycorrhizal Mutualists.</title>
        <authorList>
            <consortium name="DOE Joint Genome Institute"/>
            <consortium name="Mycorrhizal Genomics Consortium"/>
            <person name="Kohler A."/>
            <person name="Kuo A."/>
            <person name="Nagy L.G."/>
            <person name="Floudas D."/>
            <person name="Copeland A."/>
            <person name="Barry K.W."/>
            <person name="Cichocki N."/>
            <person name="Veneault-Fourrey C."/>
            <person name="LaButti K."/>
            <person name="Lindquist E.A."/>
            <person name="Lipzen A."/>
            <person name="Lundell T."/>
            <person name="Morin E."/>
            <person name="Murat C."/>
            <person name="Riley R."/>
            <person name="Ohm R."/>
            <person name="Sun H."/>
            <person name="Tunlid A."/>
            <person name="Henrissat B."/>
            <person name="Grigoriev I.V."/>
            <person name="Hibbett D.S."/>
            <person name="Martin F."/>
        </authorList>
    </citation>
    <scope>NUCLEOTIDE SEQUENCE [LARGE SCALE GENOMIC DNA]</scope>
    <source>
        <strain evidence="2">h7</strain>
    </source>
</reference>
<proteinExistence type="predicted"/>
<organism evidence="1 2">
    <name type="scientific">Hebeloma cylindrosporum</name>
    <dbReference type="NCBI Taxonomy" id="76867"/>
    <lineage>
        <taxon>Eukaryota</taxon>
        <taxon>Fungi</taxon>
        <taxon>Dikarya</taxon>
        <taxon>Basidiomycota</taxon>
        <taxon>Agaricomycotina</taxon>
        <taxon>Agaricomycetes</taxon>
        <taxon>Agaricomycetidae</taxon>
        <taxon>Agaricales</taxon>
        <taxon>Agaricineae</taxon>
        <taxon>Hymenogastraceae</taxon>
        <taxon>Hebeloma</taxon>
    </lineage>
</organism>
<evidence type="ECO:0000313" key="2">
    <source>
        <dbReference type="Proteomes" id="UP000053424"/>
    </source>
</evidence>
<dbReference type="Proteomes" id="UP000053424">
    <property type="component" value="Unassembled WGS sequence"/>
</dbReference>
<gene>
    <name evidence="1" type="ORF">M413DRAFT_438507</name>
</gene>
<reference evidence="1 2" key="1">
    <citation type="submission" date="2014-04" db="EMBL/GenBank/DDBJ databases">
        <authorList>
            <consortium name="DOE Joint Genome Institute"/>
            <person name="Kuo A."/>
            <person name="Gay G."/>
            <person name="Dore J."/>
            <person name="Kohler A."/>
            <person name="Nagy L.G."/>
            <person name="Floudas D."/>
            <person name="Copeland A."/>
            <person name="Barry K.W."/>
            <person name="Cichocki N."/>
            <person name="Veneault-Fourrey C."/>
            <person name="LaButti K."/>
            <person name="Lindquist E.A."/>
            <person name="Lipzen A."/>
            <person name="Lundell T."/>
            <person name="Morin E."/>
            <person name="Murat C."/>
            <person name="Sun H."/>
            <person name="Tunlid A."/>
            <person name="Henrissat B."/>
            <person name="Grigoriev I.V."/>
            <person name="Hibbett D.S."/>
            <person name="Martin F."/>
            <person name="Nordberg H.P."/>
            <person name="Cantor M.N."/>
            <person name="Hua S.X."/>
        </authorList>
    </citation>
    <scope>NUCLEOTIDE SEQUENCE [LARGE SCALE GENOMIC DNA]</scope>
    <source>
        <strain evidence="2">h7</strain>
    </source>
</reference>
<evidence type="ECO:0000313" key="1">
    <source>
        <dbReference type="EMBL" id="KIM49321.1"/>
    </source>
</evidence>
<dbReference type="PANTHER" id="PTHR31051:SF1">
    <property type="entry name" value="PROTEASOME ASSEMBLY CHAPERONE 3"/>
    <property type="match status" value="1"/>
</dbReference>
<dbReference type="Gene3D" id="3.30.230.90">
    <property type="match status" value="1"/>
</dbReference>
<dbReference type="OrthoDB" id="5593278at2759"/>
<protein>
    <recommendedName>
        <fullName evidence="3">Proteasome assembly chaperone 3</fullName>
    </recommendedName>
</protein>
<evidence type="ECO:0008006" key="3">
    <source>
        <dbReference type="Google" id="ProtNLM"/>
    </source>
</evidence>
<keyword evidence="2" id="KW-1185">Reference proteome</keyword>
<dbReference type="STRING" id="686832.A0A0C3CZM5"/>
<accession>A0A0C3CZM5</accession>
<dbReference type="InterPro" id="IPR053720">
    <property type="entry name" value="Psm_Assembly_Chaperone"/>
</dbReference>
<dbReference type="HOGENOM" id="CLU_105927_0_0_1"/>
<dbReference type="AlphaFoldDB" id="A0A0C3CZM5"/>
<name>A0A0C3CZM5_HEBCY</name>
<dbReference type="GO" id="GO:0043248">
    <property type="term" value="P:proteasome assembly"/>
    <property type="evidence" value="ECO:0007669"/>
    <property type="project" value="InterPro"/>
</dbReference>
<dbReference type="PANTHER" id="PTHR31051">
    <property type="entry name" value="PROTEASOME ASSEMBLY CHAPERONE 3"/>
    <property type="match status" value="1"/>
</dbReference>
<dbReference type="InterPro" id="IPR018788">
    <property type="entry name" value="Proteasome_assmbl_chp_3"/>
</dbReference>
<dbReference type="EMBL" id="KN831768">
    <property type="protein sequence ID" value="KIM49321.1"/>
    <property type="molecule type" value="Genomic_DNA"/>
</dbReference>
<sequence length="158" mass="17021">MAAITPRQISRKLRGVETQVFMQSFVDRVLVLVTQVGKVGNLIQASIPATASLLPTRTDPSQLNGVLLQEPSPAIQLTSLLGGAPSADLQTLQFLYASQIATIIWTEESQMGLESFRRSVVIGLALAKSDEQEPSEGGSQREVFEGVISMVQVLLKGK</sequence>